<protein>
    <recommendedName>
        <fullName evidence="5">Retrotransposon gag domain-containing protein</fullName>
    </recommendedName>
</protein>
<dbReference type="CDD" id="cd00303">
    <property type="entry name" value="retropepsin_like"/>
    <property type="match status" value="1"/>
</dbReference>
<dbReference type="Pfam" id="PF13975">
    <property type="entry name" value="gag-asp_proteas"/>
    <property type="match status" value="1"/>
</dbReference>
<reference evidence="3" key="1">
    <citation type="submission" date="2022-12" db="EMBL/GenBank/DDBJ databases">
        <title>Draft genome assemblies for two species of Escallonia (Escalloniales).</title>
        <authorList>
            <person name="Chanderbali A."/>
            <person name="Dervinis C."/>
            <person name="Anghel I."/>
            <person name="Soltis D."/>
            <person name="Soltis P."/>
            <person name="Zapata F."/>
        </authorList>
    </citation>
    <scope>NUCLEOTIDE SEQUENCE</scope>
    <source>
        <strain evidence="3">UCBG64.0493</strain>
        <tissue evidence="3">Leaf</tissue>
    </source>
</reference>
<dbReference type="Proteomes" id="UP001188597">
    <property type="component" value="Unassembled WGS sequence"/>
</dbReference>
<name>A0AA88WIU7_9ASTE</name>
<dbReference type="Gene3D" id="2.40.70.10">
    <property type="entry name" value="Acid Proteases"/>
    <property type="match status" value="1"/>
</dbReference>
<evidence type="ECO:0000256" key="2">
    <source>
        <dbReference type="SAM" id="MobiDB-lite"/>
    </source>
</evidence>
<evidence type="ECO:0000313" key="3">
    <source>
        <dbReference type="EMBL" id="KAK3023270.1"/>
    </source>
</evidence>
<accession>A0AA88WIU7</accession>
<evidence type="ECO:0008006" key="5">
    <source>
        <dbReference type="Google" id="ProtNLM"/>
    </source>
</evidence>
<gene>
    <name evidence="3" type="ORF">RJ639_044436</name>
</gene>
<keyword evidence="4" id="KW-1185">Reference proteome</keyword>
<feature type="region of interest" description="Disordered" evidence="2">
    <location>
        <begin position="374"/>
        <end position="435"/>
    </location>
</feature>
<feature type="coiled-coil region" evidence="1">
    <location>
        <begin position="210"/>
        <end position="244"/>
    </location>
</feature>
<comment type="caution">
    <text evidence="3">The sequence shown here is derived from an EMBL/GenBank/DDBJ whole genome shotgun (WGS) entry which is preliminary data.</text>
</comment>
<sequence length="650" mass="75459">MPVTIRWEDEFWHIAEHGEELERCDRGYRSTHEERARGIWRALPADCRKLDDLKIDSRLAVLEREVDLFAEELDDLIEERVAHFTKREVQRCKDLEGQVTELQEELATYKRKLTRVYEAGVYRGTAKAKENAGAEIVRWNERGKLERYFKALNIDKEEKVQRTVVSQVEPIFNRLDDLEVDSRLTVLEWKVDVFAKELDDLIEERVAHFTKREVQRRKDLKGQVAELQEELAACKRELTRATRQGCIAVQPRRKKIPKPRSYDRAREERYFEALDIDEEEKMQTTVMYPTDTTASWWRHHYTDGCDVKTWEKFKRELKRQFYPESVKDMAMINLRRLSRRGASQWVATELRWREPHDLDFAMAIVERLQDFKQCERSRSPRHERAKGGGDGRLKSGSPKATDDERNGDEGRRRHHKREKKHEGSRKQGDSHDYKAHGGPRGGCFYCADPHYRKDCPHKGKMIVFKNHKGSKGDSFSNDGEARVGALQMVNMKKPPKGKKSKNRYGLLYATVDIVGKTQEVLVDTEAIHNFMSPRVAKWLRLKPTKDGSWFTAVNTKERPTKAIVKNADLRIGGWTGKADLNIIGMDELGVVLGMDFMENSSATLNPYCGLMMMAGKDYCVTAGQRIDAMLRFYVHNAYVSKMELIAGILS</sequence>
<feature type="compositionally biased region" description="Basic and acidic residues" evidence="2">
    <location>
        <begin position="374"/>
        <end position="393"/>
    </location>
</feature>
<dbReference type="EMBL" id="JAVXUP010000666">
    <property type="protein sequence ID" value="KAK3023270.1"/>
    <property type="molecule type" value="Genomic_DNA"/>
</dbReference>
<dbReference type="InterPro" id="IPR021109">
    <property type="entry name" value="Peptidase_aspartic_dom_sf"/>
</dbReference>
<feature type="compositionally biased region" description="Basic and acidic residues" evidence="2">
    <location>
        <begin position="420"/>
        <end position="435"/>
    </location>
</feature>
<evidence type="ECO:0000313" key="4">
    <source>
        <dbReference type="Proteomes" id="UP001188597"/>
    </source>
</evidence>
<keyword evidence="1" id="KW-0175">Coiled coil</keyword>
<dbReference type="SUPFAM" id="SSF50630">
    <property type="entry name" value="Acid proteases"/>
    <property type="match status" value="1"/>
</dbReference>
<dbReference type="AlphaFoldDB" id="A0AA88WIU7"/>
<feature type="compositionally biased region" description="Basic and acidic residues" evidence="2">
    <location>
        <begin position="400"/>
        <end position="411"/>
    </location>
</feature>
<organism evidence="3 4">
    <name type="scientific">Escallonia herrerae</name>
    <dbReference type="NCBI Taxonomy" id="1293975"/>
    <lineage>
        <taxon>Eukaryota</taxon>
        <taxon>Viridiplantae</taxon>
        <taxon>Streptophyta</taxon>
        <taxon>Embryophyta</taxon>
        <taxon>Tracheophyta</taxon>
        <taxon>Spermatophyta</taxon>
        <taxon>Magnoliopsida</taxon>
        <taxon>eudicotyledons</taxon>
        <taxon>Gunneridae</taxon>
        <taxon>Pentapetalae</taxon>
        <taxon>asterids</taxon>
        <taxon>campanulids</taxon>
        <taxon>Escalloniales</taxon>
        <taxon>Escalloniaceae</taxon>
        <taxon>Escallonia</taxon>
    </lineage>
</organism>
<evidence type="ECO:0000256" key="1">
    <source>
        <dbReference type="SAM" id="Coils"/>
    </source>
</evidence>
<proteinExistence type="predicted"/>
<feature type="coiled-coil region" evidence="1">
    <location>
        <begin position="59"/>
        <end position="119"/>
    </location>
</feature>